<feature type="coiled-coil region" evidence="13">
    <location>
        <begin position="158"/>
        <end position="185"/>
    </location>
</feature>
<evidence type="ECO:0000256" key="8">
    <source>
        <dbReference type="ARBA" id="ARBA00022777"/>
    </source>
</evidence>
<dbReference type="EMBL" id="BX842653">
    <property type="protein sequence ID" value="CAE80624.1"/>
    <property type="molecule type" value="Genomic_DNA"/>
</dbReference>
<keyword evidence="6" id="KW-0808">Transferase</keyword>
<dbReference type="PROSITE" id="PS50109">
    <property type="entry name" value="HIS_KIN"/>
    <property type="match status" value="1"/>
</dbReference>
<evidence type="ECO:0000256" key="12">
    <source>
        <dbReference type="PROSITE-ProRule" id="PRU00169"/>
    </source>
</evidence>
<dbReference type="Pfam" id="PF13185">
    <property type="entry name" value="GAF_2"/>
    <property type="match status" value="1"/>
</dbReference>
<evidence type="ECO:0000259" key="15">
    <source>
        <dbReference type="PROSITE" id="PS50110"/>
    </source>
</evidence>
<feature type="domain" description="Response regulatory" evidence="15">
    <location>
        <begin position="431"/>
        <end position="547"/>
    </location>
</feature>
<dbReference type="InterPro" id="IPR011006">
    <property type="entry name" value="CheY-like_superfamily"/>
</dbReference>
<evidence type="ECO:0000256" key="5">
    <source>
        <dbReference type="ARBA" id="ARBA00022553"/>
    </source>
</evidence>
<dbReference type="Gene3D" id="3.40.50.2300">
    <property type="match status" value="1"/>
</dbReference>
<dbReference type="CDD" id="cd00082">
    <property type="entry name" value="HisKA"/>
    <property type="match status" value="1"/>
</dbReference>
<dbReference type="KEGG" id="bba:Bd2843"/>
<accession>Q6MJD6</accession>
<reference evidence="16 17" key="1">
    <citation type="journal article" date="2004" name="Science">
        <title>A predator unmasked: life cycle of Bdellovibrio bacteriovorus from a genomic perspective.</title>
        <authorList>
            <person name="Rendulic S."/>
            <person name="Jagtap P."/>
            <person name="Rosinus A."/>
            <person name="Eppinger M."/>
            <person name="Baar C."/>
            <person name="Lanz C."/>
            <person name="Keller H."/>
            <person name="Lambert C."/>
            <person name="Evans K.J."/>
            <person name="Goesmann A."/>
            <person name="Meyer F."/>
            <person name="Sockett R.E."/>
            <person name="Schuster S.C."/>
        </authorList>
    </citation>
    <scope>NUCLEOTIDE SEQUENCE [LARGE SCALE GENOMIC DNA]</scope>
    <source>
        <strain evidence="17">ATCC 15356 / DSM 50701 / NCIMB 9529 / HD100</strain>
    </source>
</reference>
<dbReference type="AlphaFoldDB" id="Q6MJD6"/>
<dbReference type="Proteomes" id="UP000008080">
    <property type="component" value="Chromosome"/>
</dbReference>
<evidence type="ECO:0000256" key="11">
    <source>
        <dbReference type="ARBA" id="ARBA00023136"/>
    </source>
</evidence>
<dbReference type="InterPro" id="IPR036890">
    <property type="entry name" value="HATPase_C_sf"/>
</dbReference>
<evidence type="ECO:0000313" key="16">
    <source>
        <dbReference type="EMBL" id="CAE80624.1"/>
    </source>
</evidence>
<evidence type="ECO:0000256" key="7">
    <source>
        <dbReference type="ARBA" id="ARBA00022741"/>
    </source>
</evidence>
<dbReference type="eggNOG" id="COG2205">
    <property type="taxonomic scope" value="Bacteria"/>
</dbReference>
<dbReference type="GO" id="GO:0005524">
    <property type="term" value="F:ATP binding"/>
    <property type="evidence" value="ECO:0007669"/>
    <property type="project" value="UniProtKB-KW"/>
</dbReference>
<evidence type="ECO:0000256" key="3">
    <source>
        <dbReference type="ARBA" id="ARBA00012438"/>
    </source>
</evidence>
<keyword evidence="11" id="KW-0472">Membrane</keyword>
<dbReference type="InterPro" id="IPR003594">
    <property type="entry name" value="HATPase_dom"/>
</dbReference>
<dbReference type="Pfam" id="PF00072">
    <property type="entry name" value="Response_reg"/>
    <property type="match status" value="1"/>
</dbReference>
<evidence type="ECO:0000256" key="1">
    <source>
        <dbReference type="ARBA" id="ARBA00000085"/>
    </source>
</evidence>
<dbReference type="InterPro" id="IPR005467">
    <property type="entry name" value="His_kinase_dom"/>
</dbReference>
<dbReference type="SUPFAM" id="SSF55874">
    <property type="entry name" value="ATPase domain of HSP90 chaperone/DNA topoisomerase II/histidine kinase"/>
    <property type="match status" value="1"/>
</dbReference>
<dbReference type="GO" id="GO:0005886">
    <property type="term" value="C:plasma membrane"/>
    <property type="evidence" value="ECO:0007669"/>
    <property type="project" value="UniProtKB-SubCell"/>
</dbReference>
<organism evidence="16 17">
    <name type="scientific">Bdellovibrio bacteriovorus (strain ATCC 15356 / DSM 50701 / NCIMB 9529 / HD100)</name>
    <dbReference type="NCBI Taxonomy" id="264462"/>
    <lineage>
        <taxon>Bacteria</taxon>
        <taxon>Pseudomonadati</taxon>
        <taxon>Bdellovibrionota</taxon>
        <taxon>Bdellovibrionia</taxon>
        <taxon>Bdellovibrionales</taxon>
        <taxon>Pseudobdellovibrionaceae</taxon>
        <taxon>Bdellovibrio</taxon>
    </lineage>
</organism>
<dbReference type="Gene3D" id="1.10.287.130">
    <property type="match status" value="1"/>
</dbReference>
<dbReference type="SMART" id="SM00448">
    <property type="entry name" value="REC"/>
    <property type="match status" value="1"/>
</dbReference>
<keyword evidence="17" id="KW-1185">Reference proteome</keyword>
<keyword evidence="8" id="KW-0418">Kinase</keyword>
<keyword evidence="10" id="KW-0902">Two-component regulatory system</keyword>
<dbReference type="SUPFAM" id="SSF52172">
    <property type="entry name" value="CheY-like"/>
    <property type="match status" value="1"/>
</dbReference>
<evidence type="ECO:0000256" key="2">
    <source>
        <dbReference type="ARBA" id="ARBA00004236"/>
    </source>
</evidence>
<sequence length="557" mass="61811">MFGGFMSYDGGVRKLVEVIQNLSAARSLDEITKLVRTAAREIADADGATFVLKDGDFCFYADEDAISPLWKGQRFPLESCVSGWAVLHKETVIIEDIYRDPRVPLDAYRPTFVKSLMMTPIRREDPIGAIGTYWKDQRLPTDEQRELLRALADSVSVSIENLNNYNDLQKRIEELKEANRSKDEFLMTVSHELRTPLNSIMGWAEILLEASPGDKDARLGLETIERNARNQTRIIEDLLDSSRILLGRFHMEKKPVDLVDVVTQAVDAVRLMADKKEIHIEIAKGVTTAMIQGDFERLKQIVNNLLINAIKFSHAQSRIEVAVLRQGPSFTVSVKDEGVGMDAEFIPRAFERFRQADGSTTRKFGGLGLGLSISRHLVEAHQGTIVAHSAGLGKGSEFSFSIPALSKQGEIVKEPVPAPPQRNMKPLLGAHILVVDDDKDSLQVMETVLRINGADVVAADSVEEALRFEGAFDLIVCDLSMPGEDGFSFVHRIRAGETHFSRQVPMMALTAFVDKGSQAKALGEGFDSFMGKPFAVPQLIRSLVELSSHPQSDRSLH</sequence>
<dbReference type="Pfam" id="PF00512">
    <property type="entry name" value="HisKA"/>
    <property type="match status" value="1"/>
</dbReference>
<dbReference type="STRING" id="264462.Bd2843"/>
<keyword evidence="7" id="KW-0547">Nucleotide-binding</keyword>
<dbReference type="InterPro" id="IPR003661">
    <property type="entry name" value="HisK_dim/P_dom"/>
</dbReference>
<evidence type="ECO:0000313" key="17">
    <source>
        <dbReference type="Proteomes" id="UP000008080"/>
    </source>
</evidence>
<dbReference type="SMART" id="SM00388">
    <property type="entry name" value="HisKA"/>
    <property type="match status" value="1"/>
</dbReference>
<dbReference type="SMART" id="SM00387">
    <property type="entry name" value="HATPase_c"/>
    <property type="match status" value="1"/>
</dbReference>
<evidence type="ECO:0000256" key="4">
    <source>
        <dbReference type="ARBA" id="ARBA00022475"/>
    </source>
</evidence>
<dbReference type="SUPFAM" id="SSF55781">
    <property type="entry name" value="GAF domain-like"/>
    <property type="match status" value="1"/>
</dbReference>
<dbReference type="PANTHER" id="PTHR43547:SF2">
    <property type="entry name" value="HYBRID SIGNAL TRANSDUCTION HISTIDINE KINASE C"/>
    <property type="match status" value="1"/>
</dbReference>
<feature type="modified residue" description="4-aspartylphosphate" evidence="12">
    <location>
        <position position="478"/>
    </location>
</feature>
<dbReference type="GO" id="GO:0000155">
    <property type="term" value="F:phosphorelay sensor kinase activity"/>
    <property type="evidence" value="ECO:0007669"/>
    <property type="project" value="InterPro"/>
</dbReference>
<dbReference type="InterPro" id="IPR003018">
    <property type="entry name" value="GAF"/>
</dbReference>
<dbReference type="Pfam" id="PF02518">
    <property type="entry name" value="HATPase_c"/>
    <property type="match status" value="1"/>
</dbReference>
<dbReference type="Gene3D" id="3.30.565.10">
    <property type="entry name" value="Histidine kinase-like ATPase, C-terminal domain"/>
    <property type="match status" value="1"/>
</dbReference>
<dbReference type="InterPro" id="IPR004358">
    <property type="entry name" value="Sig_transdc_His_kin-like_C"/>
</dbReference>
<dbReference type="Gene3D" id="3.30.450.40">
    <property type="match status" value="1"/>
</dbReference>
<dbReference type="InterPro" id="IPR029016">
    <property type="entry name" value="GAF-like_dom_sf"/>
</dbReference>
<dbReference type="HOGENOM" id="CLU_000445_114_15_7"/>
<comment type="catalytic activity">
    <reaction evidence="1">
        <text>ATP + protein L-histidine = ADP + protein N-phospho-L-histidine.</text>
        <dbReference type="EC" id="2.7.13.3"/>
    </reaction>
</comment>
<feature type="domain" description="Histidine kinase" evidence="14">
    <location>
        <begin position="188"/>
        <end position="406"/>
    </location>
</feature>
<keyword evidence="9" id="KW-0067">ATP-binding</keyword>
<dbReference type="eggNOG" id="COG0784">
    <property type="taxonomic scope" value="Bacteria"/>
</dbReference>
<dbReference type="EC" id="2.7.13.3" evidence="3"/>
<dbReference type="PROSITE" id="PS50110">
    <property type="entry name" value="RESPONSE_REGULATORY"/>
    <property type="match status" value="1"/>
</dbReference>
<dbReference type="PANTHER" id="PTHR43547">
    <property type="entry name" value="TWO-COMPONENT HISTIDINE KINASE"/>
    <property type="match status" value="1"/>
</dbReference>
<dbReference type="PRINTS" id="PR00344">
    <property type="entry name" value="BCTRLSENSOR"/>
</dbReference>
<dbReference type="SMART" id="SM00065">
    <property type="entry name" value="GAF"/>
    <property type="match status" value="1"/>
</dbReference>
<evidence type="ECO:0000256" key="6">
    <source>
        <dbReference type="ARBA" id="ARBA00022679"/>
    </source>
</evidence>
<keyword evidence="13" id="KW-0175">Coiled coil</keyword>
<keyword evidence="4" id="KW-1003">Cell membrane</keyword>
<proteinExistence type="predicted"/>
<evidence type="ECO:0000256" key="13">
    <source>
        <dbReference type="SAM" id="Coils"/>
    </source>
</evidence>
<dbReference type="InterPro" id="IPR036097">
    <property type="entry name" value="HisK_dim/P_sf"/>
</dbReference>
<dbReference type="InterPro" id="IPR001789">
    <property type="entry name" value="Sig_transdc_resp-reg_receiver"/>
</dbReference>
<protein>
    <recommendedName>
        <fullName evidence="3">histidine kinase</fullName>
        <ecNumber evidence="3">2.7.13.3</ecNumber>
    </recommendedName>
</protein>
<name>Q6MJD6_BDEBA</name>
<gene>
    <name evidence="16" type="ordered locus">Bd2843</name>
</gene>
<evidence type="ECO:0000256" key="10">
    <source>
        <dbReference type="ARBA" id="ARBA00023012"/>
    </source>
</evidence>
<dbReference type="FunFam" id="3.30.565.10:FF:000023">
    <property type="entry name" value="PAS domain-containing sensor histidine kinase"/>
    <property type="match status" value="1"/>
</dbReference>
<comment type="subcellular location">
    <subcellularLocation>
        <location evidence="2">Cell membrane</location>
    </subcellularLocation>
</comment>
<keyword evidence="5 12" id="KW-0597">Phosphoprotein</keyword>
<evidence type="ECO:0000256" key="9">
    <source>
        <dbReference type="ARBA" id="ARBA00022840"/>
    </source>
</evidence>
<evidence type="ECO:0000259" key="14">
    <source>
        <dbReference type="PROSITE" id="PS50109"/>
    </source>
</evidence>
<dbReference type="SUPFAM" id="SSF47384">
    <property type="entry name" value="Homodimeric domain of signal transducing histidine kinase"/>
    <property type="match status" value="1"/>
</dbReference>